<feature type="transmembrane region" description="Helical" evidence="7">
    <location>
        <begin position="293"/>
        <end position="315"/>
    </location>
</feature>
<dbReference type="Pfam" id="PF07690">
    <property type="entry name" value="MFS_1"/>
    <property type="match status" value="2"/>
</dbReference>
<feature type="transmembrane region" description="Helical" evidence="7">
    <location>
        <begin position="102"/>
        <end position="119"/>
    </location>
</feature>
<dbReference type="Gene3D" id="1.20.1250.20">
    <property type="entry name" value="MFS general substrate transporter like domains"/>
    <property type="match status" value="2"/>
</dbReference>
<sequence length="390" mass="41769">MMTKNANSPFSVGLPALYLVAFLSGISLGLFNPFVSTLMKEKGYDNIVIGANSTLYFFVIAAGTPIVASILRQIGLRKTMMLGFLLMGITAPLFAFTTQLSLWFIIRGVMGLACCLYLISGQTAINYFCNDQNRAMVNGLDALAFSLGFGIGPIMGAVAYNLSPKITFLLGSGLILSGIVVVFFGLPEKTVKFQKPNFSIIQKLKLPLQGAFAYGFSVATLVSLYPLCLLEQNYGIERIGLIFGLFILGGLISTVPITHLADKMGKVKVLVGSVIIVIVSVFGLSLIENPMITPFLAFVSGVGMSPIFPLSLALIGSTVTLNELSSGSAVFTLIYSAGCTAGPILSAIVMTMMGTRYIFSLMLVIFVLFLLSLSQSQKSHPDYQHSSENS</sequence>
<evidence type="ECO:0000313" key="9">
    <source>
        <dbReference type="EMBL" id="GCA74361.1"/>
    </source>
</evidence>
<feature type="transmembrane region" description="Helical" evidence="7">
    <location>
        <begin position="327"/>
        <end position="350"/>
    </location>
</feature>
<evidence type="ECO:0000259" key="8">
    <source>
        <dbReference type="PROSITE" id="PS50850"/>
    </source>
</evidence>
<keyword evidence="4 7" id="KW-0812">Transmembrane</keyword>
<dbReference type="InterPro" id="IPR036259">
    <property type="entry name" value="MFS_trans_sf"/>
</dbReference>
<feature type="transmembrane region" description="Helical" evidence="7">
    <location>
        <begin position="12"/>
        <end position="35"/>
    </location>
</feature>
<feature type="transmembrane region" description="Helical" evidence="7">
    <location>
        <begin position="239"/>
        <end position="257"/>
    </location>
</feature>
<dbReference type="PANTHER" id="PTHR23521">
    <property type="entry name" value="TRANSPORTER MFS SUPERFAMILY"/>
    <property type="match status" value="1"/>
</dbReference>
<feature type="transmembrane region" description="Helical" evidence="7">
    <location>
        <begin position="140"/>
        <end position="160"/>
    </location>
</feature>
<dbReference type="EMBL" id="BHVP01000015">
    <property type="protein sequence ID" value="GCA74361.1"/>
    <property type="molecule type" value="Genomic_DNA"/>
</dbReference>
<evidence type="ECO:0000256" key="4">
    <source>
        <dbReference type="ARBA" id="ARBA00022692"/>
    </source>
</evidence>
<gene>
    <name evidence="9" type="primary">ycaD</name>
    <name evidence="9" type="ORF">MiTe_01186</name>
</gene>
<dbReference type="PROSITE" id="PS50850">
    <property type="entry name" value="MFS"/>
    <property type="match status" value="1"/>
</dbReference>
<dbReference type="CDD" id="cd17477">
    <property type="entry name" value="MFS_YcaD_like"/>
    <property type="match status" value="1"/>
</dbReference>
<evidence type="ECO:0000256" key="2">
    <source>
        <dbReference type="ARBA" id="ARBA00022448"/>
    </source>
</evidence>
<feature type="transmembrane region" description="Helical" evidence="7">
    <location>
        <begin position="356"/>
        <end position="373"/>
    </location>
</feature>
<evidence type="ECO:0000256" key="5">
    <source>
        <dbReference type="ARBA" id="ARBA00022989"/>
    </source>
</evidence>
<dbReference type="AlphaFoldDB" id="A0A5A5RMP9"/>
<dbReference type="SUPFAM" id="SSF103473">
    <property type="entry name" value="MFS general substrate transporter"/>
    <property type="match status" value="1"/>
</dbReference>
<accession>A0A5A5RMP9</accession>
<feature type="transmembrane region" description="Helical" evidence="7">
    <location>
        <begin position="206"/>
        <end position="227"/>
    </location>
</feature>
<proteinExistence type="predicted"/>
<name>A0A5A5RMP9_MICAE</name>
<feature type="transmembrane region" description="Helical" evidence="7">
    <location>
        <begin position="47"/>
        <end position="67"/>
    </location>
</feature>
<dbReference type="InterPro" id="IPR011701">
    <property type="entry name" value="MFS"/>
</dbReference>
<comment type="subcellular location">
    <subcellularLocation>
        <location evidence="1">Cell membrane</location>
        <topology evidence="1">Multi-pass membrane protein</topology>
    </subcellularLocation>
</comment>
<evidence type="ECO:0000256" key="1">
    <source>
        <dbReference type="ARBA" id="ARBA00004651"/>
    </source>
</evidence>
<dbReference type="GO" id="GO:0005886">
    <property type="term" value="C:plasma membrane"/>
    <property type="evidence" value="ECO:0007669"/>
    <property type="project" value="UniProtKB-SubCell"/>
</dbReference>
<keyword evidence="3" id="KW-1003">Cell membrane</keyword>
<protein>
    <submittedName>
        <fullName evidence="9">Putative MFS-type transporter YcaD</fullName>
    </submittedName>
</protein>
<dbReference type="InterPro" id="IPR020846">
    <property type="entry name" value="MFS_dom"/>
</dbReference>
<dbReference type="InterPro" id="IPR047200">
    <property type="entry name" value="MFS_YcaD-like"/>
</dbReference>
<evidence type="ECO:0000256" key="7">
    <source>
        <dbReference type="SAM" id="Phobius"/>
    </source>
</evidence>
<dbReference type="GO" id="GO:0022857">
    <property type="term" value="F:transmembrane transporter activity"/>
    <property type="evidence" value="ECO:0007669"/>
    <property type="project" value="InterPro"/>
</dbReference>
<evidence type="ECO:0000256" key="3">
    <source>
        <dbReference type="ARBA" id="ARBA00022475"/>
    </source>
</evidence>
<organism evidence="9 10">
    <name type="scientific">Microcystis aeruginosa NIES-2520</name>
    <dbReference type="NCBI Taxonomy" id="2303982"/>
    <lineage>
        <taxon>Bacteria</taxon>
        <taxon>Bacillati</taxon>
        <taxon>Cyanobacteriota</taxon>
        <taxon>Cyanophyceae</taxon>
        <taxon>Oscillatoriophycideae</taxon>
        <taxon>Chroococcales</taxon>
        <taxon>Microcystaceae</taxon>
        <taxon>Microcystis</taxon>
    </lineage>
</organism>
<feature type="domain" description="Major facilitator superfamily (MFS) profile" evidence="8">
    <location>
        <begin position="13"/>
        <end position="378"/>
    </location>
</feature>
<dbReference type="PANTHER" id="PTHR23521:SF2">
    <property type="entry name" value="TRANSPORTER MFS SUPERFAMILY"/>
    <property type="match status" value="1"/>
</dbReference>
<keyword evidence="2" id="KW-0813">Transport</keyword>
<dbReference type="RefSeq" id="WP_149986027.1">
    <property type="nucleotide sequence ID" value="NZ_BHVP01000015.1"/>
</dbReference>
<reference evidence="9 10" key="1">
    <citation type="submission" date="2018-09" db="EMBL/GenBank/DDBJ databases">
        <title>Evolutionary history of phycoerythrin pigmentation in the water bloom-forming cyanobacterium Microcystis aeruginosa.</title>
        <authorList>
            <person name="Tanabe Y."/>
            <person name="Tanabe Y."/>
            <person name="Yamaguchi H."/>
        </authorList>
    </citation>
    <scope>NUCLEOTIDE SEQUENCE [LARGE SCALE GENOMIC DNA]</scope>
    <source>
        <strain evidence="9 10">NIES-2520</strain>
    </source>
</reference>
<comment type="caution">
    <text evidence="9">The sequence shown here is derived from an EMBL/GenBank/DDBJ whole genome shotgun (WGS) entry which is preliminary data.</text>
</comment>
<dbReference type="Proteomes" id="UP000324917">
    <property type="component" value="Unassembled WGS sequence"/>
</dbReference>
<evidence type="ECO:0000313" key="10">
    <source>
        <dbReference type="Proteomes" id="UP000324917"/>
    </source>
</evidence>
<keyword evidence="6 7" id="KW-0472">Membrane</keyword>
<feature type="transmembrane region" description="Helical" evidence="7">
    <location>
        <begin position="269"/>
        <end position="287"/>
    </location>
</feature>
<keyword evidence="5 7" id="KW-1133">Transmembrane helix</keyword>
<feature type="transmembrane region" description="Helical" evidence="7">
    <location>
        <begin position="79"/>
        <end position="96"/>
    </location>
</feature>
<evidence type="ECO:0000256" key="6">
    <source>
        <dbReference type="ARBA" id="ARBA00023136"/>
    </source>
</evidence>
<feature type="transmembrane region" description="Helical" evidence="7">
    <location>
        <begin position="166"/>
        <end position="186"/>
    </location>
</feature>